<evidence type="ECO:0000259" key="5">
    <source>
        <dbReference type="SMART" id="SM00062"/>
    </source>
</evidence>
<evidence type="ECO:0000256" key="1">
    <source>
        <dbReference type="ARBA" id="ARBA00004418"/>
    </source>
</evidence>
<dbReference type="EMBL" id="VTDN01000008">
    <property type="protein sequence ID" value="MEB5477405.1"/>
    <property type="molecule type" value="Genomic_DNA"/>
</dbReference>
<dbReference type="Pfam" id="PF04069">
    <property type="entry name" value="OpuAC"/>
    <property type="match status" value="1"/>
</dbReference>
<feature type="signal peptide" evidence="4">
    <location>
        <begin position="1"/>
        <end position="27"/>
    </location>
</feature>
<dbReference type="NCBIfam" id="TIGR01729">
    <property type="entry name" value="taurine_ABC_bnd"/>
    <property type="match status" value="1"/>
</dbReference>
<dbReference type="CDD" id="cd13560">
    <property type="entry name" value="PBP2_taurine"/>
    <property type="match status" value="1"/>
</dbReference>
<dbReference type="RefSeq" id="WP_325775786.1">
    <property type="nucleotide sequence ID" value="NZ_VTDN01000008.1"/>
</dbReference>
<evidence type="ECO:0000256" key="2">
    <source>
        <dbReference type="ARBA" id="ARBA00010742"/>
    </source>
</evidence>
<comment type="subcellular location">
    <subcellularLocation>
        <location evidence="1">Periplasm</location>
    </subcellularLocation>
</comment>
<evidence type="ECO:0000313" key="6">
    <source>
        <dbReference type="EMBL" id="MEB5477405.1"/>
    </source>
</evidence>
<dbReference type="InterPro" id="IPR010068">
    <property type="entry name" value="Peri-bd_TauA"/>
</dbReference>
<reference evidence="6 7" key="1">
    <citation type="submission" date="2019-08" db="EMBL/GenBank/DDBJ databases">
        <title>Five species of Acinetobacter isolated from floral nectar and animal pollinators.</title>
        <authorList>
            <person name="Hendry T.A."/>
        </authorList>
    </citation>
    <scope>NUCLEOTIDE SEQUENCE [LARGE SCALE GENOMIC DNA]</scope>
    <source>
        <strain evidence="6 7">MD18.27</strain>
    </source>
</reference>
<sequence length="341" mass="37859">MRKQYKKPLITTLIVLSLLTIFLISQTRDDQETRIHNNNEKPVVIAYQTGVDPSKVAQANQSYEKDSKQAIEWKKFDTGSDVVNALASGDVDIGNIGSSPFAAATSRGVPITAFLITAKLGSSEALVVHEGSEIKQPSDLIGKTIAVPFVSTTHYSLLSALKHWNIPENKVKIINLRPPEIIAAWNRGDIDAAYVWEPALSKIKTTGHVFVDSHQVGEWGAPTYDLWVVRKDFAEKNPEFLKSFVNTTLNQLNKYNQSPEHFVSDKNNLSKIANITGSKPEEIPLLLAGNIYLDRRGQVDTLSNEFAQNILDTAKFLKGQGKVDTVKDNYHDNVATQFLNN</sequence>
<accession>A0ABU6DU75</accession>
<dbReference type="InterPro" id="IPR007210">
    <property type="entry name" value="ABC_Gly_betaine_transp_sub-bd"/>
</dbReference>
<organism evidence="6 7">
    <name type="scientific">Acinetobacter pollinis</name>
    <dbReference type="NCBI Taxonomy" id="2605270"/>
    <lineage>
        <taxon>Bacteria</taxon>
        <taxon>Pseudomonadati</taxon>
        <taxon>Pseudomonadota</taxon>
        <taxon>Gammaproteobacteria</taxon>
        <taxon>Moraxellales</taxon>
        <taxon>Moraxellaceae</taxon>
        <taxon>Acinetobacter</taxon>
    </lineage>
</organism>
<name>A0ABU6DU75_9GAMM</name>
<evidence type="ECO:0000256" key="4">
    <source>
        <dbReference type="SAM" id="SignalP"/>
    </source>
</evidence>
<gene>
    <name evidence="6" type="primary">tauA</name>
    <name evidence="6" type="ORF">I2F25_10170</name>
</gene>
<dbReference type="SUPFAM" id="SSF53850">
    <property type="entry name" value="Periplasmic binding protein-like II"/>
    <property type="match status" value="1"/>
</dbReference>
<keyword evidence="7" id="KW-1185">Reference proteome</keyword>
<dbReference type="PANTHER" id="PTHR30024">
    <property type="entry name" value="ALIPHATIC SULFONATES-BINDING PROTEIN-RELATED"/>
    <property type="match status" value="1"/>
</dbReference>
<keyword evidence="3 4" id="KW-0732">Signal</keyword>
<comment type="similarity">
    <text evidence="2">Belongs to the bacterial solute-binding protein SsuA/TauA family.</text>
</comment>
<proteinExistence type="inferred from homology"/>
<dbReference type="InterPro" id="IPR001638">
    <property type="entry name" value="Solute-binding_3/MltF_N"/>
</dbReference>
<evidence type="ECO:0000256" key="3">
    <source>
        <dbReference type="ARBA" id="ARBA00022729"/>
    </source>
</evidence>
<protein>
    <submittedName>
        <fullName evidence="6">Taurine ABC transporter substrate-binding protein</fullName>
    </submittedName>
</protein>
<dbReference type="Proteomes" id="UP001339883">
    <property type="component" value="Unassembled WGS sequence"/>
</dbReference>
<dbReference type="PANTHER" id="PTHR30024:SF47">
    <property type="entry name" value="TAURINE-BINDING PERIPLASMIC PROTEIN"/>
    <property type="match status" value="1"/>
</dbReference>
<evidence type="ECO:0000313" key="7">
    <source>
        <dbReference type="Proteomes" id="UP001339883"/>
    </source>
</evidence>
<feature type="domain" description="Solute-binding protein family 3/N-terminal" evidence="5">
    <location>
        <begin position="42"/>
        <end position="266"/>
    </location>
</feature>
<feature type="chain" id="PRO_5046826714" evidence="4">
    <location>
        <begin position="28"/>
        <end position="341"/>
    </location>
</feature>
<dbReference type="Gene3D" id="3.40.190.10">
    <property type="entry name" value="Periplasmic binding protein-like II"/>
    <property type="match status" value="2"/>
</dbReference>
<comment type="caution">
    <text evidence="6">The sequence shown here is derived from an EMBL/GenBank/DDBJ whole genome shotgun (WGS) entry which is preliminary data.</text>
</comment>
<dbReference type="SMART" id="SM00062">
    <property type="entry name" value="PBPb"/>
    <property type="match status" value="1"/>
</dbReference>